<feature type="region of interest" description="Disordered" evidence="1">
    <location>
        <begin position="448"/>
        <end position="485"/>
    </location>
</feature>
<gene>
    <name evidence="2" type="ORF">G5V65_14565</name>
</gene>
<dbReference type="AlphaFoldDB" id="A0A6M1TPM4"/>
<comment type="caution">
    <text evidence="2">The sequence shown here is derived from an EMBL/GenBank/DDBJ whole genome shotgun (WGS) entry which is preliminary data.</text>
</comment>
<dbReference type="Proteomes" id="UP000474758">
    <property type="component" value="Unassembled WGS sequence"/>
</dbReference>
<dbReference type="RefSeq" id="WP_165051419.1">
    <property type="nucleotide sequence ID" value="NZ_JAALFE010000014.1"/>
</dbReference>
<organism evidence="2 3">
    <name type="scientific">Paragemmobacter kunshanensis</name>
    <dbReference type="NCBI Taxonomy" id="2583234"/>
    <lineage>
        <taxon>Bacteria</taxon>
        <taxon>Pseudomonadati</taxon>
        <taxon>Pseudomonadota</taxon>
        <taxon>Alphaproteobacteria</taxon>
        <taxon>Rhodobacterales</taxon>
        <taxon>Paracoccaceae</taxon>
        <taxon>Paragemmobacter</taxon>
    </lineage>
</organism>
<keyword evidence="3" id="KW-1185">Reference proteome</keyword>
<feature type="compositionally biased region" description="Polar residues" evidence="1">
    <location>
        <begin position="1"/>
        <end position="11"/>
    </location>
</feature>
<proteinExistence type="predicted"/>
<accession>A0A6M1TPM4</accession>
<evidence type="ECO:0000313" key="2">
    <source>
        <dbReference type="EMBL" id="NGQ92119.1"/>
    </source>
</evidence>
<feature type="region of interest" description="Disordered" evidence="1">
    <location>
        <begin position="1"/>
        <end position="35"/>
    </location>
</feature>
<evidence type="ECO:0000313" key="3">
    <source>
        <dbReference type="Proteomes" id="UP000474758"/>
    </source>
</evidence>
<reference evidence="2 3" key="1">
    <citation type="submission" date="2020-02" db="EMBL/GenBank/DDBJ databases">
        <title>Rhodobacter translucens sp. nov., a novel bacterium isolated from activated sludge.</title>
        <authorList>
            <person name="Liu J."/>
        </authorList>
    </citation>
    <scope>NUCLEOTIDE SEQUENCE [LARGE SCALE GENOMIC DNA]</scope>
    <source>
        <strain evidence="2 3">HX-7-19</strain>
    </source>
</reference>
<evidence type="ECO:0000256" key="1">
    <source>
        <dbReference type="SAM" id="MobiDB-lite"/>
    </source>
</evidence>
<dbReference type="EMBL" id="JAALFE010000014">
    <property type="protein sequence ID" value="NGQ92119.1"/>
    <property type="molecule type" value="Genomic_DNA"/>
</dbReference>
<protein>
    <submittedName>
        <fullName evidence="2">Uncharacterized protein</fullName>
    </submittedName>
</protein>
<sequence>MKTSNTPQIKSISPGLSPRTEDKTAVKQTGTDKAPHLDREAGLKKLFNSRTEFAIGFKAFFKSIGSDKKMDTIKTEMKESMKADYHDRMDRKEKLENKEIKAIKTPTLSEILKAKQALPFDLASIPFQKNSKLVLSTQIDVFIDEAKSKNMKNPEQISAFVNSFVEKLLMERLSLTSALSYNRDSLLSIANEFKTEGRSLKADIVTNFITVMDDLLSKDGSIAQFSNEGKTNLDEEIVKASKDKKAADAFLRGKAYDPIGLVLHSHGLNKLAKHMESAISDLVTVQDFKDIPPTTQLKSENGKKEYLTPLHGAALKMIDALNRFEVPQDLRDKISEQTARITDAVKNKTIDAEMGKNLMHKWFNNAVILRVVNPSLTSSDKANVHAQSRQLNLLSQFVQAILNGNTSANFKNKEAGTEFDRIAGGLSNKFNQILVDKFGMPNDVFEVKPEPDAVQNQPEPPSFQDFLAAQRQPVDGGQVNPPENN</sequence>
<name>A0A6M1TPM4_9RHOB</name>